<evidence type="ECO:0000313" key="5">
    <source>
        <dbReference type="EMBL" id="GBG69473.1"/>
    </source>
</evidence>
<dbReference type="AlphaFoldDB" id="A0A388KHM1"/>
<keyword evidence="1" id="KW-0863">Zinc-finger</keyword>
<dbReference type="GO" id="GO:0008270">
    <property type="term" value="F:zinc ion binding"/>
    <property type="evidence" value="ECO:0007669"/>
    <property type="project" value="UniProtKB-KW"/>
</dbReference>
<dbReference type="InterPro" id="IPR036875">
    <property type="entry name" value="Znf_CCHC_sf"/>
</dbReference>
<dbReference type="OrthoDB" id="6361509at2759"/>
<proteinExistence type="predicted"/>
<dbReference type="EMBL" id="BFEA01000115">
    <property type="protein sequence ID" value="GBG69473.1"/>
    <property type="molecule type" value="Genomic_DNA"/>
</dbReference>
<dbReference type="SMART" id="SM00343">
    <property type="entry name" value="ZnF_C2HC"/>
    <property type="match status" value="1"/>
</dbReference>
<feature type="region of interest" description="Disordered" evidence="3">
    <location>
        <begin position="1"/>
        <end position="33"/>
    </location>
</feature>
<comment type="caution">
    <text evidence="5">The sequence shown here is derived from an EMBL/GenBank/DDBJ whole genome shotgun (WGS) entry which is preliminary data.</text>
</comment>
<dbReference type="GO" id="GO:0003676">
    <property type="term" value="F:nucleic acid binding"/>
    <property type="evidence" value="ECO:0007669"/>
    <property type="project" value="InterPro"/>
</dbReference>
<sequence length="1182" mass="133911">MGVQGLVSPNMGNPNVSPTMGNPNMVPIGSGGQYMGSPNSAPVSPFGTVTCHICGKNGHYARNCWQAQAVGKQKISEEDSEMKELFRKLMQKEQEKQERKQREAEETKKKEADERREGEKIREEEAGEARLEATILRILAQNRSSVAEVKPACGVDKKTSPRSKARLLREIRSYIAESEDESEEVELEVDKLVEALEGRKKSKKNAVVQSTLRAATSRIVRKSPDTRRGRKKASEPTVIEEGFLTPKKTCLAECSSEGLVEFTLSQSKQLRSLKAGLFDHVMGKKVEISIVITGGKIWIGSRKRVRGKYGETMVIINHKRERLRDAKQDIESGGVLRVINLIATSTGVQRNKRLLRDVLVQPYRIKEIYGMMSKRLVGLYRTAGLFARDATRNTLKSKIARVIKERFGTDVRRRMIVKILFSAQVDMRAVRDLITKTILMSVGDQNEQSLVIERMRLVRLKNRMVASVIHNYRQIIDKGQEVSFCKGISLDRFQGHVRTRHDHVEGVDKFLHNSRNITGGRTISELQILDCIFQATPKGWRRYLLMLDRVDVRRCLNVKSSALTAMTEHEVSAQVLGLRGLVLVPQDRNPGATLVICPVLYLHGFRMTFCWNIGFRRLMMTESRVLTMGKEDYQDPGLTNVATWRTCGRIGRAYVLLKDKDFSRWRPISPSWSEPSRTACARLGRAIRYMMLCLPGSYHFSLKSTDDLKATLTKAVDTLRKTGDMVVARCYDIKDMFAKLPHSDIILFVAWLVSTLEKRGLVAVKVSVRGKACKMARTLRKEDGYVCLTFGVIMKMLRYELGHTYTMCGTFVYQQIFSIPMGKHSFPALANLLCAKAEFDFLTCIGNERRFISGVRMVDDVSVLVSFMAKDVDTYQRAMRLFEDFTEAYPPTLKLLEELTKSLASMSEFVKAEKLKKAEEEKAKKEAEEEEQRLAAEKLEQQRKEQRRLEKVRKEKERLAEIKKKVELQIAIKTGEFFDRIEANLGPALTLARKVKGKKRVVYVSDPEPGSGKDSDSSTTEEIRAKTGRLVISEKRKCGPEPEFEDSPPMLTPTKRTPKVPKERASTGGTRCSRSKAKVKTKLSPYVEKLKKTPGQPSTVAKLRFRNQVIEELRGMDVQELQAICKSEGVAYNGKIDANFDIASYRTRKTFGEIEPVDLSGQMNLNEDRTTTAEDEEQDQDA</sequence>
<evidence type="ECO:0000313" key="6">
    <source>
        <dbReference type="Proteomes" id="UP000265515"/>
    </source>
</evidence>
<feature type="coiled-coil region" evidence="2">
    <location>
        <begin position="909"/>
        <end position="969"/>
    </location>
</feature>
<dbReference type="Gramene" id="GBG69473">
    <property type="protein sequence ID" value="GBG69473"/>
    <property type="gene ID" value="CBR_g4168"/>
</dbReference>
<keyword evidence="1" id="KW-0862">Zinc</keyword>
<feature type="compositionally biased region" description="Acidic residues" evidence="3">
    <location>
        <begin position="1173"/>
        <end position="1182"/>
    </location>
</feature>
<feature type="region of interest" description="Disordered" evidence="3">
    <location>
        <begin position="1005"/>
        <end position="1078"/>
    </location>
</feature>
<dbReference type="InterPro" id="IPR001878">
    <property type="entry name" value="Znf_CCHC"/>
</dbReference>
<keyword evidence="1" id="KW-0479">Metal-binding</keyword>
<keyword evidence="6" id="KW-1185">Reference proteome</keyword>
<feature type="compositionally biased region" description="Polar residues" evidence="3">
    <location>
        <begin position="10"/>
        <end position="22"/>
    </location>
</feature>
<dbReference type="SUPFAM" id="SSF57756">
    <property type="entry name" value="Retrovirus zinc finger-like domains"/>
    <property type="match status" value="1"/>
</dbReference>
<feature type="compositionally biased region" description="Basic and acidic residues" evidence="3">
    <location>
        <begin position="1011"/>
        <end position="1025"/>
    </location>
</feature>
<organism evidence="5 6">
    <name type="scientific">Chara braunii</name>
    <name type="common">Braun's stonewort</name>
    <dbReference type="NCBI Taxonomy" id="69332"/>
    <lineage>
        <taxon>Eukaryota</taxon>
        <taxon>Viridiplantae</taxon>
        <taxon>Streptophyta</taxon>
        <taxon>Charophyceae</taxon>
        <taxon>Charales</taxon>
        <taxon>Characeae</taxon>
        <taxon>Chara</taxon>
    </lineage>
</organism>
<reference evidence="5 6" key="1">
    <citation type="journal article" date="2018" name="Cell">
        <title>The Chara Genome: Secondary Complexity and Implications for Plant Terrestrialization.</title>
        <authorList>
            <person name="Nishiyama T."/>
            <person name="Sakayama H."/>
            <person name="Vries J.D."/>
            <person name="Buschmann H."/>
            <person name="Saint-Marcoux D."/>
            <person name="Ullrich K.K."/>
            <person name="Haas F.B."/>
            <person name="Vanderstraeten L."/>
            <person name="Becker D."/>
            <person name="Lang D."/>
            <person name="Vosolsobe S."/>
            <person name="Rombauts S."/>
            <person name="Wilhelmsson P.K.I."/>
            <person name="Janitza P."/>
            <person name="Kern R."/>
            <person name="Heyl A."/>
            <person name="Rumpler F."/>
            <person name="Villalobos L.I.A.C."/>
            <person name="Clay J.M."/>
            <person name="Skokan R."/>
            <person name="Toyoda A."/>
            <person name="Suzuki Y."/>
            <person name="Kagoshima H."/>
            <person name="Schijlen E."/>
            <person name="Tajeshwar N."/>
            <person name="Catarino B."/>
            <person name="Hetherington A.J."/>
            <person name="Saltykova A."/>
            <person name="Bonnot C."/>
            <person name="Breuninger H."/>
            <person name="Symeonidi A."/>
            <person name="Radhakrishnan G.V."/>
            <person name="Van Nieuwerburgh F."/>
            <person name="Deforce D."/>
            <person name="Chang C."/>
            <person name="Karol K.G."/>
            <person name="Hedrich R."/>
            <person name="Ulvskov P."/>
            <person name="Glockner G."/>
            <person name="Delwiche C.F."/>
            <person name="Petrasek J."/>
            <person name="Van de Peer Y."/>
            <person name="Friml J."/>
            <person name="Beilby M."/>
            <person name="Dolan L."/>
            <person name="Kohara Y."/>
            <person name="Sugano S."/>
            <person name="Fujiyama A."/>
            <person name="Delaux P.-M."/>
            <person name="Quint M."/>
            <person name="TheiBen G."/>
            <person name="Hagemann M."/>
            <person name="Harholt J."/>
            <person name="Dunand C."/>
            <person name="Zachgo S."/>
            <person name="Langdale J."/>
            <person name="Maumus F."/>
            <person name="Straeten D.V.D."/>
            <person name="Gould S.B."/>
            <person name="Rensing S.A."/>
        </authorList>
    </citation>
    <scope>NUCLEOTIDE SEQUENCE [LARGE SCALE GENOMIC DNA]</scope>
    <source>
        <strain evidence="5 6">S276</strain>
    </source>
</reference>
<feature type="region of interest" description="Disordered" evidence="3">
    <location>
        <begin position="1158"/>
        <end position="1182"/>
    </location>
</feature>
<keyword evidence="2" id="KW-0175">Coiled coil</keyword>
<evidence type="ECO:0000259" key="4">
    <source>
        <dbReference type="PROSITE" id="PS50158"/>
    </source>
</evidence>
<evidence type="ECO:0000256" key="2">
    <source>
        <dbReference type="SAM" id="Coils"/>
    </source>
</evidence>
<accession>A0A388KHM1</accession>
<dbReference type="Proteomes" id="UP000265515">
    <property type="component" value="Unassembled WGS sequence"/>
</dbReference>
<evidence type="ECO:0000256" key="1">
    <source>
        <dbReference type="PROSITE-ProRule" id="PRU00047"/>
    </source>
</evidence>
<evidence type="ECO:0000256" key="3">
    <source>
        <dbReference type="SAM" id="MobiDB-lite"/>
    </source>
</evidence>
<dbReference type="PROSITE" id="PS50158">
    <property type="entry name" value="ZF_CCHC"/>
    <property type="match status" value="1"/>
</dbReference>
<feature type="coiled-coil region" evidence="2">
    <location>
        <begin position="164"/>
        <end position="195"/>
    </location>
</feature>
<gene>
    <name evidence="5" type="ORF">CBR_g4168</name>
</gene>
<feature type="domain" description="CCHC-type" evidence="4">
    <location>
        <begin position="51"/>
        <end position="64"/>
    </location>
</feature>
<feature type="region of interest" description="Disordered" evidence="3">
    <location>
        <begin position="92"/>
        <end position="125"/>
    </location>
</feature>
<protein>
    <recommendedName>
        <fullName evidence="4">CCHC-type domain-containing protein</fullName>
    </recommendedName>
</protein>
<name>A0A388KHM1_CHABU</name>